<evidence type="ECO:0000256" key="5">
    <source>
        <dbReference type="ARBA" id="ARBA00023274"/>
    </source>
</evidence>
<comment type="similarity">
    <text evidence="1 6">Belongs to the snRNP Sm proteins family.</text>
</comment>
<reference evidence="9" key="2">
    <citation type="submission" date="2025-08" db="UniProtKB">
        <authorList>
            <consortium name="RefSeq"/>
        </authorList>
    </citation>
    <scope>IDENTIFICATION</scope>
</reference>
<organism evidence="8 9">
    <name type="scientific">Hydra vulgaris</name>
    <name type="common">Hydra</name>
    <name type="synonym">Hydra attenuata</name>
    <dbReference type="NCBI Taxonomy" id="6087"/>
    <lineage>
        <taxon>Eukaryota</taxon>
        <taxon>Metazoa</taxon>
        <taxon>Cnidaria</taxon>
        <taxon>Hydrozoa</taxon>
        <taxon>Hydroidolina</taxon>
        <taxon>Anthoathecata</taxon>
        <taxon>Aplanulata</taxon>
        <taxon>Hydridae</taxon>
        <taxon>Hydra</taxon>
    </lineage>
</organism>
<dbReference type="InterPro" id="IPR047575">
    <property type="entry name" value="Sm"/>
</dbReference>
<dbReference type="Proteomes" id="UP001652625">
    <property type="component" value="Chromosome 01"/>
</dbReference>
<feature type="domain" description="Sm" evidence="7">
    <location>
        <begin position="10"/>
        <end position="85"/>
    </location>
</feature>
<dbReference type="GeneID" id="100205751"/>
<evidence type="ECO:0000259" key="7">
    <source>
        <dbReference type="PROSITE" id="PS52002"/>
    </source>
</evidence>
<comment type="function">
    <text evidence="6">Probably involved with other LSm subunits in the general process of degradation of mRNAs.</text>
</comment>
<comment type="subunit">
    <text evidence="6">LSm subunits form a heteromer with a donut shape.</text>
</comment>
<dbReference type="InterPro" id="IPR034104">
    <property type="entry name" value="Lsm1"/>
</dbReference>
<evidence type="ECO:0000256" key="4">
    <source>
        <dbReference type="ARBA" id="ARBA00022884"/>
    </source>
</evidence>
<evidence type="ECO:0000256" key="6">
    <source>
        <dbReference type="RuleBase" id="RU365047"/>
    </source>
</evidence>
<dbReference type="Pfam" id="PF01423">
    <property type="entry name" value="LSM"/>
    <property type="match status" value="1"/>
</dbReference>
<dbReference type="InterPro" id="IPR001163">
    <property type="entry name" value="Sm_dom_euk/arc"/>
</dbReference>
<evidence type="ECO:0000256" key="3">
    <source>
        <dbReference type="ARBA" id="ARBA00022664"/>
    </source>
</evidence>
<dbReference type="InterPro" id="IPR044642">
    <property type="entry name" value="PTHR15588"/>
</dbReference>
<dbReference type="PANTHER" id="PTHR15588">
    <property type="entry name" value="LSM1"/>
    <property type="match status" value="1"/>
</dbReference>
<dbReference type="Gene3D" id="2.30.30.100">
    <property type="match status" value="1"/>
</dbReference>
<sequence>MEGFMHYLKTRTASLLTELDKRLLVVLRDGRTLIGELRSVDQFANVVLESTIERIHVGNKYGDISRGVFIVRGDNIVLLGEMDVLKEKSSGLKEVSVEEILEAQRVELLQKEQLEKRFNYLRHERGLAPFMPDMGLDDYA</sequence>
<evidence type="ECO:0000256" key="1">
    <source>
        <dbReference type="ARBA" id="ARBA00006850"/>
    </source>
</evidence>
<name>A0ABM4B4S9_HYDVU</name>
<dbReference type="SMART" id="SM00651">
    <property type="entry name" value="Sm"/>
    <property type="match status" value="1"/>
</dbReference>
<keyword evidence="5 6" id="KW-0687">Ribonucleoprotein</keyword>
<protein>
    <recommendedName>
        <fullName evidence="6">U6 snRNA-associated Sm-like protein LSm1</fullName>
    </recommendedName>
</protein>
<keyword evidence="4 6" id="KW-0694">RNA-binding</keyword>
<dbReference type="SUPFAM" id="SSF50182">
    <property type="entry name" value="Sm-like ribonucleoproteins"/>
    <property type="match status" value="1"/>
</dbReference>
<dbReference type="PANTHER" id="PTHR15588:SF8">
    <property type="entry name" value="U6 SNRNA-ASSOCIATED SM-LIKE PROTEIN LSM1"/>
    <property type="match status" value="1"/>
</dbReference>
<reference evidence="8" key="1">
    <citation type="submission" date="2025-05" db="UniProtKB">
        <authorList>
            <consortium name="RefSeq"/>
        </authorList>
    </citation>
    <scope>NUCLEOTIDE SEQUENCE [LARGE SCALE GENOMIC DNA]</scope>
</reference>
<keyword evidence="8" id="KW-1185">Reference proteome</keyword>
<evidence type="ECO:0000256" key="2">
    <source>
        <dbReference type="ARBA" id="ARBA00022490"/>
    </source>
</evidence>
<keyword evidence="2 6" id="KW-0963">Cytoplasm</keyword>
<evidence type="ECO:0000313" key="8">
    <source>
        <dbReference type="Proteomes" id="UP001652625"/>
    </source>
</evidence>
<gene>
    <name evidence="9" type="primary">LOC100205751</name>
    <name evidence="6" type="synonym">LSM1</name>
</gene>
<accession>A0ABM4B4S9</accession>
<proteinExistence type="inferred from homology"/>
<dbReference type="PROSITE" id="PS52002">
    <property type="entry name" value="SM"/>
    <property type="match status" value="1"/>
</dbReference>
<comment type="subcellular location">
    <subcellularLocation>
        <location evidence="6">Cytoplasm</location>
    </subcellularLocation>
    <subcellularLocation>
        <location evidence="6">Cytoplasm</location>
        <location evidence="6">P-body</location>
    </subcellularLocation>
</comment>
<dbReference type="CDD" id="cd01728">
    <property type="entry name" value="LSm1"/>
    <property type="match status" value="1"/>
</dbReference>
<dbReference type="InterPro" id="IPR010920">
    <property type="entry name" value="LSM_dom_sf"/>
</dbReference>
<dbReference type="RefSeq" id="XP_065643838.1">
    <property type="nucleotide sequence ID" value="XM_065787766.1"/>
</dbReference>
<keyword evidence="3 6" id="KW-0507">mRNA processing</keyword>
<evidence type="ECO:0000313" key="9">
    <source>
        <dbReference type="RefSeq" id="XP_065643838.1"/>
    </source>
</evidence>